<name>A0A521F1N4_SACCC</name>
<keyword evidence="3" id="KW-1185">Reference proteome</keyword>
<dbReference type="SUPFAM" id="SSF52833">
    <property type="entry name" value="Thioredoxin-like"/>
    <property type="match status" value="1"/>
</dbReference>
<gene>
    <name evidence="2" type="ORF">SAMN06265379_11316</name>
</gene>
<dbReference type="EMBL" id="FXTB01000013">
    <property type="protein sequence ID" value="SMO90095.1"/>
    <property type="molecule type" value="Genomic_DNA"/>
</dbReference>
<protein>
    <submittedName>
        <fullName evidence="2">Thioredoxin</fullName>
    </submittedName>
</protein>
<dbReference type="AlphaFoldDB" id="A0A521F1N4"/>
<sequence>MQNIGSISDFELLLKTNDMVLVYFSHNRCSVCKVLLPKVQDLLATDFPKVQMAYCNIEQAPEPAAQNSVFNAPTLLIFVQGKEYMRFSRNVGLIPLAQAIERPYGMLF</sequence>
<reference evidence="2 3" key="1">
    <citation type="submission" date="2017-05" db="EMBL/GenBank/DDBJ databases">
        <authorList>
            <person name="Varghese N."/>
            <person name="Submissions S."/>
        </authorList>
    </citation>
    <scope>NUCLEOTIDE SEQUENCE [LARGE SCALE GENOMIC DNA]</scope>
    <source>
        <strain evidence="2 3">DSM 27040</strain>
    </source>
</reference>
<dbReference type="Gene3D" id="3.40.30.10">
    <property type="entry name" value="Glutaredoxin"/>
    <property type="match status" value="1"/>
</dbReference>
<dbReference type="Proteomes" id="UP000319040">
    <property type="component" value="Unassembled WGS sequence"/>
</dbReference>
<dbReference type="Pfam" id="PF00085">
    <property type="entry name" value="Thioredoxin"/>
    <property type="match status" value="1"/>
</dbReference>
<accession>A0A521F1N4</accession>
<dbReference type="OrthoDB" id="411356at2"/>
<evidence type="ECO:0000313" key="2">
    <source>
        <dbReference type="EMBL" id="SMO90095.1"/>
    </source>
</evidence>
<organism evidence="2 3">
    <name type="scientific">Saccharicrinis carchari</name>
    <dbReference type="NCBI Taxonomy" id="1168039"/>
    <lineage>
        <taxon>Bacteria</taxon>
        <taxon>Pseudomonadati</taxon>
        <taxon>Bacteroidota</taxon>
        <taxon>Bacteroidia</taxon>
        <taxon>Marinilabiliales</taxon>
        <taxon>Marinilabiliaceae</taxon>
        <taxon>Saccharicrinis</taxon>
    </lineage>
</organism>
<proteinExistence type="predicted"/>
<dbReference type="InterPro" id="IPR013766">
    <property type="entry name" value="Thioredoxin_domain"/>
</dbReference>
<feature type="domain" description="Thioredoxin" evidence="1">
    <location>
        <begin position="10"/>
        <end position="90"/>
    </location>
</feature>
<evidence type="ECO:0000313" key="3">
    <source>
        <dbReference type="Proteomes" id="UP000319040"/>
    </source>
</evidence>
<dbReference type="InterPro" id="IPR036249">
    <property type="entry name" value="Thioredoxin-like_sf"/>
</dbReference>
<evidence type="ECO:0000259" key="1">
    <source>
        <dbReference type="Pfam" id="PF00085"/>
    </source>
</evidence>
<dbReference type="CDD" id="cd02947">
    <property type="entry name" value="TRX_family"/>
    <property type="match status" value="1"/>
</dbReference>
<dbReference type="RefSeq" id="WP_142534639.1">
    <property type="nucleotide sequence ID" value="NZ_FXTB01000013.1"/>
</dbReference>